<reference evidence="5" key="1">
    <citation type="submission" date="2020-09" db="EMBL/GenBank/DDBJ databases">
        <title>Iningainema tapete sp. nov. (Scytonemataceae, Cyanobacteria) from greenhouses in central Florida (USA) produces two types of nodularin with biosynthetic potential for microcystin-LR and anabaenopeptins.</title>
        <authorList>
            <person name="Berthold D.E."/>
            <person name="Lefler F.W."/>
            <person name="Huang I.-S."/>
            <person name="Abdulla H."/>
            <person name="Zimba P.V."/>
            <person name="Laughinghouse H.D. IV."/>
        </authorList>
    </citation>
    <scope>NUCLEOTIDE SEQUENCE</scope>
    <source>
        <strain evidence="5">BLCCT55</strain>
    </source>
</reference>
<comment type="caution">
    <text evidence="5">The sequence shown here is derived from an EMBL/GenBank/DDBJ whole genome shotgun (WGS) entry which is preliminary data.</text>
</comment>
<dbReference type="PANTHER" id="PTHR12302">
    <property type="entry name" value="EBNA2 BINDING PROTEIN P100"/>
    <property type="match status" value="1"/>
</dbReference>
<dbReference type="InterPro" id="IPR016071">
    <property type="entry name" value="Staphylococal_nuclease_OB-fold"/>
</dbReference>
<feature type="domain" description="TNase-like" evidence="4">
    <location>
        <begin position="33"/>
        <end position="106"/>
    </location>
</feature>
<dbReference type="GO" id="GO:0004519">
    <property type="term" value="F:endonuclease activity"/>
    <property type="evidence" value="ECO:0007669"/>
    <property type="project" value="UniProtKB-KW"/>
</dbReference>
<keyword evidence="3" id="KW-0378">Hydrolase</keyword>
<dbReference type="AlphaFoldDB" id="A0A8J6XP18"/>
<gene>
    <name evidence="5" type="ORF">ICL16_43100</name>
</gene>
<keyword evidence="2" id="KW-0255">Endonuclease</keyword>
<evidence type="ECO:0000256" key="3">
    <source>
        <dbReference type="ARBA" id="ARBA00022801"/>
    </source>
</evidence>
<dbReference type="SUPFAM" id="SSF50199">
    <property type="entry name" value="Staphylococcal nuclease"/>
    <property type="match status" value="1"/>
</dbReference>
<sequence length="124" mass="14362">MENQDQVTAFFKSLPSDDIPDPLPQDVVMRLSRKIRKKWVGSDRYNRQVAEVFTMLKGGEKSLNEEQLSTGYAYLYRAYSGKCPNNIAFENAEALAQQKRLGVWANAGLEKPWDYRKRLREKSD</sequence>
<dbReference type="InterPro" id="IPR035437">
    <property type="entry name" value="SNase_OB-fold_sf"/>
</dbReference>
<evidence type="ECO:0000313" key="6">
    <source>
        <dbReference type="Proteomes" id="UP000629098"/>
    </source>
</evidence>
<dbReference type="GO" id="GO:0016787">
    <property type="term" value="F:hydrolase activity"/>
    <property type="evidence" value="ECO:0007669"/>
    <property type="project" value="UniProtKB-KW"/>
</dbReference>
<dbReference type="Gene3D" id="2.40.50.90">
    <property type="match status" value="1"/>
</dbReference>
<dbReference type="Pfam" id="PF00565">
    <property type="entry name" value="SNase"/>
    <property type="match status" value="1"/>
</dbReference>
<dbReference type="EMBL" id="JACXAE010000132">
    <property type="protein sequence ID" value="MBD2778658.1"/>
    <property type="molecule type" value="Genomic_DNA"/>
</dbReference>
<keyword evidence="6" id="KW-1185">Reference proteome</keyword>
<proteinExistence type="predicted"/>
<evidence type="ECO:0000313" key="5">
    <source>
        <dbReference type="EMBL" id="MBD2778658.1"/>
    </source>
</evidence>
<dbReference type="PANTHER" id="PTHR12302:SF3">
    <property type="entry name" value="SERINE_THREONINE-PROTEIN KINASE 31"/>
    <property type="match status" value="1"/>
</dbReference>
<dbReference type="RefSeq" id="WP_190838621.1">
    <property type="nucleotide sequence ID" value="NZ_CAWPPI010000132.1"/>
</dbReference>
<evidence type="ECO:0000259" key="4">
    <source>
        <dbReference type="Pfam" id="PF00565"/>
    </source>
</evidence>
<evidence type="ECO:0000256" key="2">
    <source>
        <dbReference type="ARBA" id="ARBA00022759"/>
    </source>
</evidence>
<keyword evidence="1" id="KW-0540">Nuclease</keyword>
<accession>A0A8J6XP18</accession>
<name>A0A8J6XP18_9CYAN</name>
<evidence type="ECO:0000256" key="1">
    <source>
        <dbReference type="ARBA" id="ARBA00022722"/>
    </source>
</evidence>
<dbReference type="Proteomes" id="UP000629098">
    <property type="component" value="Unassembled WGS sequence"/>
</dbReference>
<organism evidence="5 6">
    <name type="scientific">Iningainema tapete BLCC-T55</name>
    <dbReference type="NCBI Taxonomy" id="2748662"/>
    <lineage>
        <taxon>Bacteria</taxon>
        <taxon>Bacillati</taxon>
        <taxon>Cyanobacteriota</taxon>
        <taxon>Cyanophyceae</taxon>
        <taxon>Nostocales</taxon>
        <taxon>Scytonemataceae</taxon>
        <taxon>Iningainema tapete</taxon>
    </lineage>
</organism>
<protein>
    <submittedName>
        <fullName evidence="5">Thermonuclease family protein</fullName>
    </submittedName>
</protein>